<proteinExistence type="predicted"/>
<evidence type="ECO:0000313" key="2">
    <source>
        <dbReference type="Proteomes" id="UP001559623"/>
    </source>
</evidence>
<keyword evidence="2" id="KW-1185">Reference proteome</keyword>
<name>A0ABV3X540_9FIRM</name>
<organism evidence="1 2">
    <name type="scientific">Selenomonas sputigena</name>
    <dbReference type="NCBI Taxonomy" id="69823"/>
    <lineage>
        <taxon>Bacteria</taxon>
        <taxon>Bacillati</taxon>
        <taxon>Bacillota</taxon>
        <taxon>Negativicutes</taxon>
        <taxon>Selenomonadales</taxon>
        <taxon>Selenomonadaceae</taxon>
        <taxon>Selenomonas</taxon>
    </lineage>
</organism>
<comment type="caution">
    <text evidence="1">The sequence shown here is derived from an EMBL/GenBank/DDBJ whole genome shotgun (WGS) entry which is preliminary data.</text>
</comment>
<reference evidence="1 2" key="1">
    <citation type="submission" date="2023-04" db="EMBL/GenBank/DDBJ databases">
        <title>Genome Sequence of Selenomonas sputigena ATCC 33150.</title>
        <authorList>
            <person name="Miller D.P."/>
            <person name="Anvari S."/>
            <person name="Polson S.W."/>
            <person name="Macdonald M."/>
            <person name="Mcdowell J.V."/>
        </authorList>
    </citation>
    <scope>NUCLEOTIDE SEQUENCE [LARGE SCALE GENOMIC DNA]</scope>
    <source>
        <strain evidence="1 2">ATCC 33150</strain>
    </source>
</reference>
<accession>A0ABV3X540</accession>
<protein>
    <submittedName>
        <fullName evidence="1">Uncharacterized protein</fullName>
    </submittedName>
</protein>
<evidence type="ECO:0000313" key="1">
    <source>
        <dbReference type="EMBL" id="MEX5284920.1"/>
    </source>
</evidence>
<dbReference type="RefSeq" id="WP_368846637.1">
    <property type="nucleotide sequence ID" value="NZ_CP194411.1"/>
</dbReference>
<dbReference type="Proteomes" id="UP001559623">
    <property type="component" value="Unassembled WGS sequence"/>
</dbReference>
<gene>
    <name evidence="1" type="ORF">QCO44_04570</name>
</gene>
<sequence length="113" mass="12606">MVVKSYGAVTFGGDGIRVYAPKNLRELYDFLLGKAELLPLEVKPRASSDMEAPSADFADVQGLEEGLEKGMEKGVTEVVLNMLKKKWPRQDISEVSQWLLAKIENLGKMHQLL</sequence>
<dbReference type="EMBL" id="JARVLH010000002">
    <property type="protein sequence ID" value="MEX5284920.1"/>
    <property type="molecule type" value="Genomic_DNA"/>
</dbReference>